<organism evidence="1 2">
    <name type="scientific">Paramecium tetraurelia</name>
    <dbReference type="NCBI Taxonomy" id="5888"/>
    <lineage>
        <taxon>Eukaryota</taxon>
        <taxon>Sar</taxon>
        <taxon>Alveolata</taxon>
        <taxon>Ciliophora</taxon>
        <taxon>Intramacronucleata</taxon>
        <taxon>Oligohymenophorea</taxon>
        <taxon>Peniculida</taxon>
        <taxon>Parameciidae</taxon>
        <taxon>Paramecium</taxon>
    </lineage>
</organism>
<dbReference type="InParanoid" id="A0C3Y5"/>
<dbReference type="KEGG" id="ptm:GSPATT00034982001"/>
<reference evidence="1 2" key="1">
    <citation type="journal article" date="2006" name="Nature">
        <title>Global trends of whole-genome duplications revealed by the ciliate Paramecium tetraurelia.</title>
        <authorList>
            <consortium name="Genoscope"/>
            <person name="Aury J.-M."/>
            <person name="Jaillon O."/>
            <person name="Duret L."/>
            <person name="Noel B."/>
            <person name="Jubin C."/>
            <person name="Porcel B.M."/>
            <person name="Segurens B."/>
            <person name="Daubin V."/>
            <person name="Anthouard V."/>
            <person name="Aiach N."/>
            <person name="Arnaiz O."/>
            <person name="Billaut A."/>
            <person name="Beisson J."/>
            <person name="Blanc I."/>
            <person name="Bouhouche K."/>
            <person name="Camara F."/>
            <person name="Duharcourt S."/>
            <person name="Guigo R."/>
            <person name="Gogendeau D."/>
            <person name="Katinka M."/>
            <person name="Keller A.-M."/>
            <person name="Kissmehl R."/>
            <person name="Klotz C."/>
            <person name="Koll F."/>
            <person name="Le Moue A."/>
            <person name="Lepere C."/>
            <person name="Malinsky S."/>
            <person name="Nowacki M."/>
            <person name="Nowak J.K."/>
            <person name="Plattner H."/>
            <person name="Poulain J."/>
            <person name="Ruiz F."/>
            <person name="Serrano V."/>
            <person name="Zagulski M."/>
            <person name="Dessen P."/>
            <person name="Betermier M."/>
            <person name="Weissenbach J."/>
            <person name="Scarpelli C."/>
            <person name="Schachter V."/>
            <person name="Sperling L."/>
            <person name="Meyer E."/>
            <person name="Cohen J."/>
            <person name="Wincker P."/>
        </authorList>
    </citation>
    <scope>NUCLEOTIDE SEQUENCE [LARGE SCALE GENOMIC DNA]</scope>
    <source>
        <strain evidence="1 2">Stock d4-2</strain>
    </source>
</reference>
<accession>A0C3Y5</accession>
<sequence length="110" mass="12781">MEIQKFHLLDKSIDDICPTRVLNTFCKSIKIVLGKIKRELPESIIAQLSTLKTPFMSINYDGMINCSQKIDKSYLFIEQTLIITSKCDLMIIEQSFQNYTLNVVYQLIQK</sequence>
<dbReference type="RefSeq" id="XP_001432899.1">
    <property type="nucleotide sequence ID" value="XM_001432862.1"/>
</dbReference>
<evidence type="ECO:0000313" key="1">
    <source>
        <dbReference type="EMBL" id="CAK65502.1"/>
    </source>
</evidence>
<dbReference type="HOGENOM" id="CLU_2175951_0_0_1"/>
<keyword evidence="2" id="KW-1185">Reference proteome</keyword>
<proteinExistence type="predicted"/>
<evidence type="ECO:0000313" key="2">
    <source>
        <dbReference type="Proteomes" id="UP000000600"/>
    </source>
</evidence>
<name>A0C3Y5_PARTE</name>
<gene>
    <name evidence="1" type="ORF">GSPATT00034982001</name>
</gene>
<dbReference type="EMBL" id="CT868039">
    <property type="protein sequence ID" value="CAK65502.1"/>
    <property type="molecule type" value="Genomic_DNA"/>
</dbReference>
<dbReference type="Proteomes" id="UP000000600">
    <property type="component" value="Unassembled WGS sequence"/>
</dbReference>
<dbReference type="GeneID" id="5018684"/>
<protein>
    <submittedName>
        <fullName evidence="1">Uncharacterized protein</fullName>
    </submittedName>
</protein>
<dbReference type="AlphaFoldDB" id="A0C3Y5"/>